<keyword evidence="5 8" id="KW-0418">Kinase</keyword>
<dbReference type="AlphaFoldDB" id="A0A1G9CN14"/>
<dbReference type="CDD" id="cd14014">
    <property type="entry name" value="STKc_PknB_like"/>
    <property type="match status" value="1"/>
</dbReference>
<reference evidence="9" key="1">
    <citation type="submission" date="2016-10" db="EMBL/GenBank/DDBJ databases">
        <authorList>
            <person name="Varghese N."/>
            <person name="Submissions S."/>
        </authorList>
    </citation>
    <scope>NUCLEOTIDE SEQUENCE [LARGE SCALE GENOMIC DNA]</scope>
    <source>
        <strain evidence="9">CGMCC 4.3147</strain>
    </source>
</reference>
<evidence type="ECO:0000313" key="8">
    <source>
        <dbReference type="EMBL" id="SDK52854.1"/>
    </source>
</evidence>
<feature type="domain" description="Protein kinase" evidence="7">
    <location>
        <begin position="221"/>
        <end position="486"/>
    </location>
</feature>
<dbReference type="EMBL" id="FNGF01000001">
    <property type="protein sequence ID" value="SDK52854.1"/>
    <property type="molecule type" value="Genomic_DNA"/>
</dbReference>
<dbReference type="InterPro" id="IPR008271">
    <property type="entry name" value="Ser/Thr_kinase_AS"/>
</dbReference>
<keyword evidence="2 8" id="KW-0723">Serine/threonine-protein kinase</keyword>
<dbReference type="SUPFAM" id="SSF56112">
    <property type="entry name" value="Protein kinase-like (PK-like)"/>
    <property type="match status" value="1"/>
</dbReference>
<dbReference type="Gene3D" id="1.10.510.10">
    <property type="entry name" value="Transferase(Phosphotransferase) domain 1"/>
    <property type="match status" value="1"/>
</dbReference>
<keyword evidence="9" id="KW-1185">Reference proteome</keyword>
<proteinExistence type="predicted"/>
<dbReference type="PROSITE" id="PS50011">
    <property type="entry name" value="PROTEIN_KINASE_DOM"/>
    <property type="match status" value="1"/>
</dbReference>
<dbReference type="GO" id="GO:0004674">
    <property type="term" value="F:protein serine/threonine kinase activity"/>
    <property type="evidence" value="ECO:0007669"/>
    <property type="project" value="UniProtKB-KW"/>
</dbReference>
<dbReference type="Proteomes" id="UP000198662">
    <property type="component" value="Unassembled WGS sequence"/>
</dbReference>
<dbReference type="EC" id="2.7.11.1" evidence="1"/>
<dbReference type="Gene3D" id="3.40.50.1460">
    <property type="match status" value="1"/>
</dbReference>
<evidence type="ECO:0000313" key="9">
    <source>
        <dbReference type="Proteomes" id="UP000198662"/>
    </source>
</evidence>
<evidence type="ECO:0000256" key="5">
    <source>
        <dbReference type="ARBA" id="ARBA00022777"/>
    </source>
</evidence>
<evidence type="ECO:0000259" key="7">
    <source>
        <dbReference type="PROSITE" id="PS50011"/>
    </source>
</evidence>
<dbReference type="PROSITE" id="PS00108">
    <property type="entry name" value="PROTEIN_KINASE_ST"/>
    <property type="match status" value="1"/>
</dbReference>
<keyword evidence="4" id="KW-0547">Nucleotide-binding</keyword>
<evidence type="ECO:0000256" key="4">
    <source>
        <dbReference type="ARBA" id="ARBA00022741"/>
    </source>
</evidence>
<protein>
    <recommendedName>
        <fullName evidence="1">non-specific serine/threonine protein kinase</fullName>
        <ecNumber evidence="1">2.7.11.1</ecNumber>
    </recommendedName>
</protein>
<dbReference type="PANTHER" id="PTHR43289">
    <property type="entry name" value="MITOGEN-ACTIVATED PROTEIN KINASE KINASE KINASE 20-RELATED"/>
    <property type="match status" value="1"/>
</dbReference>
<dbReference type="Pfam" id="PF00069">
    <property type="entry name" value="Pkinase"/>
    <property type="match status" value="1"/>
</dbReference>
<accession>A0A1G9CN14</accession>
<dbReference type="PANTHER" id="PTHR43289:SF6">
    <property type="entry name" value="SERINE_THREONINE-PROTEIN KINASE NEKL-3"/>
    <property type="match status" value="1"/>
</dbReference>
<keyword evidence="3" id="KW-0808">Transferase</keyword>
<gene>
    <name evidence="8" type="ORF">SAMN05216298_0419</name>
</gene>
<sequence>MVFDHVISILDCCHSGSASTWANSRPLASTDIEREIRVVNESRCILAACRPEQGAYGNSNRGVFTTRLTNALMGDAANWEGQVTLMSLFDCVAKAMPQGSQTPVFKGDVAGTVVIGSGFPKRLGPPVAKAEMTRIVAKAQAMIDRYHNLERRELSDWETRLSGGSRRCSKDLEPLIHWFESTEKSKPQIKANEDWKKLRARLLVFQQHLSDLTVGEETRFGKIVTEIGWGAFGRVWEIQPDEESRKALKVFHGNEIHDQTKVSRFENGYNSMRKLDHPRVVEVFEISKAPFGFLMQFVDGGNLRDAYIPRDGNAELIVRLMLDICETVQHAHSKGVLHRDIKPENIIIKMGERGELIPYLTDFDLAYHETNRTMTTTAGNAVGGVVNYAAPEQMYAPQTVAARNVTVDVYSLAQLMFFLIVGEDPTAADPSQNILKLTRVLSEWIDDRASSPILEAYQKASLKDPGERPQTVTEFAASFRTAEAFIQLASESEDVPESDFWRRVGNAYAGLNNYEADSRSMRAKSVSGQVEVNGRFRHVSSRGIAEAELEFSLTQNILLTSFKSSKKARERLNVRLDKILAARFGHTVRRHHGHKGVYQVFVSASGLRMHITSVTKVCEVIAACVDGIERG</sequence>
<evidence type="ECO:0000256" key="3">
    <source>
        <dbReference type="ARBA" id="ARBA00022679"/>
    </source>
</evidence>
<evidence type="ECO:0000256" key="1">
    <source>
        <dbReference type="ARBA" id="ARBA00012513"/>
    </source>
</evidence>
<evidence type="ECO:0000256" key="6">
    <source>
        <dbReference type="ARBA" id="ARBA00022840"/>
    </source>
</evidence>
<dbReference type="STRING" id="380244.SAMN05216298_0419"/>
<dbReference type="GO" id="GO:0005524">
    <property type="term" value="F:ATP binding"/>
    <property type="evidence" value="ECO:0007669"/>
    <property type="project" value="UniProtKB-KW"/>
</dbReference>
<dbReference type="InterPro" id="IPR011009">
    <property type="entry name" value="Kinase-like_dom_sf"/>
</dbReference>
<dbReference type="SMART" id="SM00220">
    <property type="entry name" value="S_TKc"/>
    <property type="match status" value="1"/>
</dbReference>
<keyword evidence="6" id="KW-0067">ATP-binding</keyword>
<organism evidence="8 9">
    <name type="scientific">Glycomyces sambucus</name>
    <dbReference type="NCBI Taxonomy" id="380244"/>
    <lineage>
        <taxon>Bacteria</taxon>
        <taxon>Bacillati</taxon>
        <taxon>Actinomycetota</taxon>
        <taxon>Actinomycetes</taxon>
        <taxon>Glycomycetales</taxon>
        <taxon>Glycomycetaceae</taxon>
        <taxon>Glycomyces</taxon>
    </lineage>
</organism>
<evidence type="ECO:0000256" key="2">
    <source>
        <dbReference type="ARBA" id="ARBA00022527"/>
    </source>
</evidence>
<name>A0A1G9CN14_9ACTN</name>
<dbReference type="InterPro" id="IPR000719">
    <property type="entry name" value="Prot_kinase_dom"/>
</dbReference>